<evidence type="ECO:0000313" key="2">
    <source>
        <dbReference type="Proteomes" id="UP000324831"/>
    </source>
</evidence>
<dbReference type="Proteomes" id="UP000324831">
    <property type="component" value="Unassembled WGS sequence"/>
</dbReference>
<dbReference type="EMBL" id="BIMN01000003">
    <property type="protein sequence ID" value="GCE63669.1"/>
    <property type="molecule type" value="Genomic_DNA"/>
</dbReference>
<evidence type="ECO:0000313" key="1">
    <source>
        <dbReference type="EMBL" id="GCE63669.1"/>
    </source>
</evidence>
<protein>
    <submittedName>
        <fullName evidence="1">Uncharacterized protein</fullName>
    </submittedName>
</protein>
<gene>
    <name evidence="1" type="ORF">MHSWG343_06690</name>
</gene>
<sequence>MDPLKVGAATAAVAVGATGAGFGISSYLNTPYSLYSFLNSADGKNLKESYKDKLGGIEKNQHLFVADTKKNEWWWKAKYQKLKNEEDKSDEFKNATDYDSQTANNTNAINKLCDAAYKKGSSDFTTATTTNNKTTYKKDIAKYCTDSSKETDITWPTTSPAAASG</sequence>
<organism evidence="1 2">
    <name type="scientific">Candidatus Mycoplasma haematohominis</name>
    <dbReference type="NCBI Taxonomy" id="1494318"/>
    <lineage>
        <taxon>Bacteria</taxon>
        <taxon>Bacillati</taxon>
        <taxon>Mycoplasmatota</taxon>
        <taxon>Mollicutes</taxon>
        <taxon>Mycoplasmataceae</taxon>
        <taxon>Mycoplasma</taxon>
    </lineage>
</organism>
<reference evidence="1 2" key="1">
    <citation type="submission" date="2019-01" db="EMBL/GenBank/DDBJ databases">
        <title>Draft genome sequences of Candidatus Mycoplasma haemohominis SWG34-3 identified from a patient with pyrexia, anemia and liver dysfunction.</title>
        <authorList>
            <person name="Sekizuka T."/>
            <person name="Hattori N."/>
            <person name="Katano H."/>
            <person name="Takuma T."/>
            <person name="Ito T."/>
            <person name="Arai N."/>
            <person name="Yanai R."/>
            <person name="Ishii S."/>
            <person name="Miura Y."/>
            <person name="Tokunaga T."/>
            <person name="Watanabe H."/>
            <person name="Nomura N."/>
            <person name="Eguchi J."/>
            <person name="Arai T."/>
            <person name="Hasegawa H."/>
            <person name="Nakamaki T."/>
            <person name="Wakita T."/>
            <person name="Niki Y."/>
            <person name="Kuroda M."/>
        </authorList>
    </citation>
    <scope>NUCLEOTIDE SEQUENCE [LARGE SCALE GENOMIC DNA]</scope>
    <source>
        <strain evidence="1">SWG34-3</strain>
    </source>
</reference>
<accession>A0A478FT62</accession>
<name>A0A478FT62_9MOLU</name>
<comment type="caution">
    <text evidence="1">The sequence shown here is derived from an EMBL/GenBank/DDBJ whole genome shotgun (WGS) entry which is preliminary data.</text>
</comment>
<proteinExistence type="predicted"/>
<dbReference type="AlphaFoldDB" id="A0A478FT62"/>